<dbReference type="InterPro" id="IPR011905">
    <property type="entry name" value="GlrX-like_pln_2"/>
</dbReference>
<keyword evidence="4" id="KW-0676">Redox-active center</keyword>
<organism evidence="6">
    <name type="scientific">Opuntia streptacantha</name>
    <name type="common">Prickly pear cactus</name>
    <name type="synonym">Opuntia cardona</name>
    <dbReference type="NCBI Taxonomy" id="393608"/>
    <lineage>
        <taxon>Eukaryota</taxon>
        <taxon>Viridiplantae</taxon>
        <taxon>Streptophyta</taxon>
        <taxon>Embryophyta</taxon>
        <taxon>Tracheophyta</taxon>
        <taxon>Spermatophyta</taxon>
        <taxon>Magnoliopsida</taxon>
        <taxon>eudicotyledons</taxon>
        <taxon>Gunneridae</taxon>
        <taxon>Pentapetalae</taxon>
        <taxon>Caryophyllales</taxon>
        <taxon>Cactineae</taxon>
        <taxon>Cactaceae</taxon>
        <taxon>Opuntioideae</taxon>
        <taxon>Opuntia</taxon>
    </lineage>
</organism>
<dbReference type="InterPro" id="IPR002109">
    <property type="entry name" value="Glutaredoxin"/>
</dbReference>
<dbReference type="InterPro" id="IPR014025">
    <property type="entry name" value="Glutaredoxin_subgr"/>
</dbReference>
<dbReference type="Gene3D" id="3.40.30.10">
    <property type="entry name" value="Glutaredoxin"/>
    <property type="match status" value="1"/>
</dbReference>
<dbReference type="PRINTS" id="PR00160">
    <property type="entry name" value="GLUTAREDOXIN"/>
</dbReference>
<comment type="similarity">
    <text evidence="2">Belongs to the glutaredoxin family. CC-type subfamily.</text>
</comment>
<evidence type="ECO:0000256" key="1">
    <source>
        <dbReference type="ARBA" id="ARBA00004496"/>
    </source>
</evidence>
<evidence type="ECO:0000256" key="4">
    <source>
        <dbReference type="ARBA" id="ARBA00023284"/>
    </source>
</evidence>
<dbReference type="GO" id="GO:0005737">
    <property type="term" value="C:cytoplasm"/>
    <property type="evidence" value="ECO:0007669"/>
    <property type="project" value="UniProtKB-SubCell"/>
</dbReference>
<protein>
    <recommendedName>
        <fullName evidence="5">Glutaredoxin domain-containing protein</fullName>
    </recommendedName>
</protein>
<evidence type="ECO:0000256" key="3">
    <source>
        <dbReference type="ARBA" id="ARBA00022490"/>
    </source>
</evidence>
<reference evidence="6" key="2">
    <citation type="submission" date="2020-07" db="EMBL/GenBank/DDBJ databases">
        <authorList>
            <person name="Vera ALvarez R."/>
            <person name="Arias-Moreno D.M."/>
            <person name="Jimenez-Jacinto V."/>
            <person name="Jimenez-Bremont J.F."/>
            <person name="Swaminathan K."/>
            <person name="Moose S.P."/>
            <person name="Guerrero-Gonzalez M.L."/>
            <person name="Marino-Ramirez L."/>
            <person name="Landsman D."/>
            <person name="Rodriguez-Kessler M."/>
            <person name="Delgado-Sanchez P."/>
        </authorList>
    </citation>
    <scope>NUCLEOTIDE SEQUENCE</scope>
    <source>
        <tissue evidence="6">Cladode</tissue>
    </source>
</reference>
<proteinExistence type="inferred from homology"/>
<dbReference type="PROSITE" id="PS51354">
    <property type="entry name" value="GLUTAREDOXIN_2"/>
    <property type="match status" value="1"/>
</dbReference>
<dbReference type="PANTHER" id="PTHR10168">
    <property type="entry name" value="GLUTAREDOXIN"/>
    <property type="match status" value="1"/>
</dbReference>
<dbReference type="NCBIfam" id="TIGR02189">
    <property type="entry name" value="GlrX-like_plant"/>
    <property type="match status" value="1"/>
</dbReference>
<dbReference type="EMBL" id="GISG01127359">
    <property type="protein sequence ID" value="MBA4642148.1"/>
    <property type="molecule type" value="Transcribed_RNA"/>
</dbReference>
<sequence length="111" mass="12136">MDVVMNLVNEKPLVIFSKSSCCVSHSMKQLLSSYGANPTVYELDEIPNGQEIEKALQRMGNNPSVPAVFIGKKFIGGPNEVLSLQVQGKLVPMLMDVGAIWVWNRTSAGSR</sequence>
<dbReference type="Pfam" id="PF00462">
    <property type="entry name" value="Glutaredoxin"/>
    <property type="match status" value="1"/>
</dbReference>
<dbReference type="SUPFAM" id="SSF52833">
    <property type="entry name" value="Thioredoxin-like"/>
    <property type="match status" value="1"/>
</dbReference>
<evidence type="ECO:0000313" key="6">
    <source>
        <dbReference type="EMBL" id="MBA4642148.1"/>
    </source>
</evidence>
<dbReference type="InterPro" id="IPR036249">
    <property type="entry name" value="Thioredoxin-like_sf"/>
</dbReference>
<keyword evidence="3" id="KW-0963">Cytoplasm</keyword>
<accession>A0A7C9DMM1</accession>
<evidence type="ECO:0000256" key="2">
    <source>
        <dbReference type="ARBA" id="ARBA00007568"/>
    </source>
</evidence>
<name>A0A7C9DMM1_OPUST</name>
<comment type="subcellular location">
    <subcellularLocation>
        <location evidence="1">Cytoplasm</location>
    </subcellularLocation>
</comment>
<feature type="domain" description="Glutaredoxin" evidence="5">
    <location>
        <begin position="14"/>
        <end position="75"/>
    </location>
</feature>
<reference evidence="6" key="1">
    <citation type="journal article" date="2013" name="J. Plant Res.">
        <title>Effect of fungi and light on seed germination of three Opuntia species from semiarid lands of central Mexico.</title>
        <authorList>
            <person name="Delgado-Sanchez P."/>
            <person name="Jimenez-Bremont J.F."/>
            <person name="Guerrero-Gonzalez Mde L."/>
            <person name="Flores J."/>
        </authorList>
    </citation>
    <scope>NUCLEOTIDE SEQUENCE</scope>
    <source>
        <tissue evidence="6">Cladode</tissue>
    </source>
</reference>
<dbReference type="AlphaFoldDB" id="A0A7C9DMM1"/>
<evidence type="ECO:0000259" key="5">
    <source>
        <dbReference type="Pfam" id="PF00462"/>
    </source>
</evidence>
<dbReference type="CDD" id="cd03419">
    <property type="entry name" value="GRX_GRXh_1_2_like"/>
    <property type="match status" value="1"/>
</dbReference>